<evidence type="ECO:0000259" key="2">
    <source>
        <dbReference type="Pfam" id="PF17482"/>
    </source>
</evidence>
<evidence type="ECO:0000256" key="1">
    <source>
        <dbReference type="ARBA" id="ARBA00008005"/>
    </source>
</evidence>
<feature type="domain" description="Tail sheath protein C-terminal" evidence="2">
    <location>
        <begin position="373"/>
        <end position="477"/>
    </location>
</feature>
<dbReference type="PANTHER" id="PTHR35861">
    <property type="match status" value="1"/>
</dbReference>
<keyword evidence="4" id="KW-1185">Reference proteome</keyword>
<sequence length="485" mass="54193">MPEYKHPGVYIEEIPHLPPSIASVETAIPCFIGYTEKAQWKTPTDLHNKPWRIESMLEYEQYFGNPDSEKTSLSVNITTANGQTTVNAAVDETKRSKYLMNYSMQMFFANGGGPCWIISVGDYSSGTVEMKDLSGDDTKGTGGLIEAAKINEITLLIFPDSINIASENDYYTLHTLAIDQCFDLQDRFVIMDVYHDSANNNAWLLDITNPDTTKGMRNLLAGDTDHLKYAAIYFPKIYTGVDFYYQTGNPPSDNDAVITVTGSTATTLAALKSVNNAQYFQAKSAITNLQMLLPVAATMAGIYAQVDNARGVWKAPANVNIVNAISPEYLINNQQQDDLNIDPVAGKSVNIIRSFQGRGPAIVWGARTLAGNDNEWRYISVRRFFIMVEESVNNATQQFVFEPNDENTWIRLKSMIQNYLTERWKEGALMGASVKEAFFIHIGLNETMTEQDVLEGRLIILVGMAVVRPAEFIILRFMHKLLSES</sequence>
<dbReference type="InterPro" id="IPR020287">
    <property type="entry name" value="Tail_sheath_C"/>
</dbReference>
<organism evidence="3 4">
    <name type="scientific">Hanamia caeni</name>
    <dbReference type="NCBI Taxonomy" id="2294116"/>
    <lineage>
        <taxon>Bacteria</taxon>
        <taxon>Pseudomonadati</taxon>
        <taxon>Bacteroidota</taxon>
        <taxon>Chitinophagia</taxon>
        <taxon>Chitinophagales</taxon>
        <taxon>Chitinophagaceae</taxon>
        <taxon>Hanamia</taxon>
    </lineage>
</organism>
<evidence type="ECO:0000313" key="4">
    <source>
        <dbReference type="Proteomes" id="UP000267223"/>
    </source>
</evidence>
<dbReference type="OrthoDB" id="9767864at2"/>
<comment type="similarity">
    <text evidence="1">Belongs to the myoviridae tail sheath protein family.</text>
</comment>
<protein>
    <submittedName>
        <fullName evidence="3">Phage tail sheath family protein</fullName>
    </submittedName>
</protein>
<dbReference type="AlphaFoldDB" id="A0A3M9N7M8"/>
<accession>A0A3M9N7M8</accession>
<evidence type="ECO:0000313" key="3">
    <source>
        <dbReference type="EMBL" id="RNI33822.1"/>
    </source>
</evidence>
<reference evidence="3 4" key="1">
    <citation type="submission" date="2018-11" db="EMBL/GenBank/DDBJ databases">
        <title>Draft genome sequence of Ferruginibacter sp. BO-59.</title>
        <authorList>
            <person name="Im W.T."/>
        </authorList>
    </citation>
    <scope>NUCLEOTIDE SEQUENCE [LARGE SCALE GENOMIC DNA]</scope>
    <source>
        <strain evidence="3 4">BO-59</strain>
    </source>
</reference>
<dbReference type="EMBL" id="RJJR01000016">
    <property type="protein sequence ID" value="RNI33822.1"/>
    <property type="molecule type" value="Genomic_DNA"/>
</dbReference>
<dbReference type="PANTHER" id="PTHR35861:SF1">
    <property type="entry name" value="PHAGE TAIL SHEATH PROTEIN"/>
    <property type="match status" value="1"/>
</dbReference>
<name>A0A3M9N7M8_9BACT</name>
<dbReference type="Gene3D" id="3.40.50.11780">
    <property type="match status" value="1"/>
</dbReference>
<proteinExistence type="inferred from homology"/>
<gene>
    <name evidence="3" type="ORF">EFY79_17695</name>
</gene>
<dbReference type="Proteomes" id="UP000267223">
    <property type="component" value="Unassembled WGS sequence"/>
</dbReference>
<dbReference type="Pfam" id="PF17482">
    <property type="entry name" value="Phage_sheath_1C"/>
    <property type="match status" value="1"/>
</dbReference>
<dbReference type="InterPro" id="IPR052042">
    <property type="entry name" value="Tail_sheath_structural"/>
</dbReference>
<dbReference type="RefSeq" id="WP_123122079.1">
    <property type="nucleotide sequence ID" value="NZ_RJJR01000016.1"/>
</dbReference>
<comment type="caution">
    <text evidence="3">The sequence shown here is derived from an EMBL/GenBank/DDBJ whole genome shotgun (WGS) entry which is preliminary data.</text>
</comment>